<dbReference type="SUPFAM" id="SSF57756">
    <property type="entry name" value="Retrovirus zinc finger-like domains"/>
    <property type="match status" value="1"/>
</dbReference>
<feature type="compositionally biased region" description="Polar residues" evidence="2">
    <location>
        <begin position="100"/>
        <end position="132"/>
    </location>
</feature>
<reference evidence="5" key="1">
    <citation type="journal article" date="2019" name="Plant Biotechnol. J.">
        <title>Genome sequencing of the Australian wild diploid species Gossypium australe highlights disease resistance and delayed gland morphogenesis.</title>
        <authorList>
            <person name="Cai Y."/>
            <person name="Cai X."/>
            <person name="Wang Q."/>
            <person name="Wang P."/>
            <person name="Zhang Y."/>
            <person name="Cai C."/>
            <person name="Xu Y."/>
            <person name="Wang K."/>
            <person name="Zhou Z."/>
            <person name="Wang C."/>
            <person name="Geng S."/>
            <person name="Li B."/>
            <person name="Dong Q."/>
            <person name="Hou Y."/>
            <person name="Wang H."/>
            <person name="Ai P."/>
            <person name="Liu Z."/>
            <person name="Yi F."/>
            <person name="Sun M."/>
            <person name="An G."/>
            <person name="Cheng J."/>
            <person name="Zhang Y."/>
            <person name="Shi Q."/>
            <person name="Xie Y."/>
            <person name="Shi X."/>
            <person name="Chang Y."/>
            <person name="Huang F."/>
            <person name="Chen Y."/>
            <person name="Hong S."/>
            <person name="Mi L."/>
            <person name="Sun Q."/>
            <person name="Zhang L."/>
            <person name="Zhou B."/>
            <person name="Peng R."/>
            <person name="Zhang X."/>
            <person name="Liu F."/>
        </authorList>
    </citation>
    <scope>NUCLEOTIDE SEQUENCE [LARGE SCALE GENOMIC DNA]</scope>
    <source>
        <strain evidence="5">cv. PA1801</strain>
    </source>
</reference>
<name>A0A5B6VWW5_9ROSI</name>
<dbReference type="GO" id="GO:0003676">
    <property type="term" value="F:nucleic acid binding"/>
    <property type="evidence" value="ECO:0007669"/>
    <property type="project" value="InterPro"/>
</dbReference>
<dbReference type="AlphaFoldDB" id="A0A5B6VWW5"/>
<evidence type="ECO:0000313" key="5">
    <source>
        <dbReference type="Proteomes" id="UP000325315"/>
    </source>
</evidence>
<feature type="region of interest" description="Disordered" evidence="2">
    <location>
        <begin position="94"/>
        <end position="150"/>
    </location>
</feature>
<dbReference type="Proteomes" id="UP000325315">
    <property type="component" value="Unassembled WGS sequence"/>
</dbReference>
<protein>
    <submittedName>
        <fullName evidence="4">Mutant gag-pol polyprotein</fullName>
    </submittedName>
</protein>
<feature type="domain" description="CCHC-type" evidence="3">
    <location>
        <begin position="156"/>
        <end position="172"/>
    </location>
</feature>
<evidence type="ECO:0000256" key="1">
    <source>
        <dbReference type="PROSITE-ProRule" id="PRU00047"/>
    </source>
</evidence>
<dbReference type="SMART" id="SM00343">
    <property type="entry name" value="ZnF_C2HC"/>
    <property type="match status" value="1"/>
</dbReference>
<dbReference type="Pfam" id="PF03732">
    <property type="entry name" value="Retrotrans_gag"/>
    <property type="match status" value="1"/>
</dbReference>
<dbReference type="PROSITE" id="PS50158">
    <property type="entry name" value="ZF_CCHC"/>
    <property type="match status" value="1"/>
</dbReference>
<dbReference type="OrthoDB" id="1001865at2759"/>
<evidence type="ECO:0000313" key="4">
    <source>
        <dbReference type="EMBL" id="KAA3473485.1"/>
    </source>
</evidence>
<dbReference type="CDD" id="cd00303">
    <property type="entry name" value="retropepsin_like"/>
    <property type="match status" value="1"/>
</dbReference>
<proteinExistence type="predicted"/>
<dbReference type="InterPro" id="IPR005162">
    <property type="entry name" value="Retrotrans_gag_dom"/>
</dbReference>
<keyword evidence="1" id="KW-0862">Zinc</keyword>
<accession>A0A5B6VWW5</accession>
<dbReference type="Gene3D" id="4.10.60.10">
    <property type="entry name" value="Zinc finger, CCHC-type"/>
    <property type="match status" value="1"/>
</dbReference>
<dbReference type="InterPro" id="IPR036875">
    <property type="entry name" value="Znf_CCHC_sf"/>
</dbReference>
<sequence>MKAAMRRQFIPSYYHRELHQKLQHLTQGTRSVEDYYKEMEVAMIRDNIQEEREATMARFLARLNREIANVVELQHYVEMEDMVHMAIKVEKQLKHKGASRNYSNTKPFKWGQNTSKGFPTSKSKDSTFTPKTNKPLAETSKGKAPESSNARSRDIKCFKCLGRGHIASQCPNRQTMVMRADGEIETEDEKNMSPSQTLRTRKTWNDLLKESCSLCQVQGKVCSLIIDGGSCTNVASTLTVEKLGLSTTKHPTPYKLLWLNDGGESKVTKQVLVSFSIGKYSG</sequence>
<comment type="caution">
    <text evidence="4">The sequence shown here is derived from an EMBL/GenBank/DDBJ whole genome shotgun (WGS) entry which is preliminary data.</text>
</comment>
<dbReference type="PANTHER" id="PTHR35046">
    <property type="entry name" value="ZINC KNUCKLE (CCHC-TYPE) FAMILY PROTEIN"/>
    <property type="match status" value="1"/>
</dbReference>
<keyword evidence="5" id="KW-1185">Reference proteome</keyword>
<dbReference type="PANTHER" id="PTHR35046:SF9">
    <property type="entry name" value="RNA-DIRECTED DNA POLYMERASE"/>
    <property type="match status" value="1"/>
</dbReference>
<keyword evidence="1" id="KW-0479">Metal-binding</keyword>
<evidence type="ECO:0000256" key="2">
    <source>
        <dbReference type="SAM" id="MobiDB-lite"/>
    </source>
</evidence>
<organism evidence="4 5">
    <name type="scientific">Gossypium australe</name>
    <dbReference type="NCBI Taxonomy" id="47621"/>
    <lineage>
        <taxon>Eukaryota</taxon>
        <taxon>Viridiplantae</taxon>
        <taxon>Streptophyta</taxon>
        <taxon>Embryophyta</taxon>
        <taxon>Tracheophyta</taxon>
        <taxon>Spermatophyta</taxon>
        <taxon>Magnoliopsida</taxon>
        <taxon>eudicotyledons</taxon>
        <taxon>Gunneridae</taxon>
        <taxon>Pentapetalae</taxon>
        <taxon>rosids</taxon>
        <taxon>malvids</taxon>
        <taxon>Malvales</taxon>
        <taxon>Malvaceae</taxon>
        <taxon>Malvoideae</taxon>
        <taxon>Gossypium</taxon>
    </lineage>
</organism>
<gene>
    <name evidence="4" type="ORF">EPI10_023857</name>
</gene>
<dbReference type="InterPro" id="IPR001878">
    <property type="entry name" value="Znf_CCHC"/>
</dbReference>
<dbReference type="GO" id="GO:0008270">
    <property type="term" value="F:zinc ion binding"/>
    <property type="evidence" value="ECO:0007669"/>
    <property type="project" value="UniProtKB-KW"/>
</dbReference>
<evidence type="ECO:0000259" key="3">
    <source>
        <dbReference type="PROSITE" id="PS50158"/>
    </source>
</evidence>
<keyword evidence="1" id="KW-0863">Zinc-finger</keyword>
<dbReference type="EMBL" id="SMMG02000005">
    <property type="protein sequence ID" value="KAA3473485.1"/>
    <property type="molecule type" value="Genomic_DNA"/>
</dbReference>
<dbReference type="Pfam" id="PF00098">
    <property type="entry name" value="zf-CCHC"/>
    <property type="match status" value="1"/>
</dbReference>